<dbReference type="InterPro" id="IPR055536">
    <property type="entry name" value="DUF7112"/>
</dbReference>
<name>A0ABD6CU85_9EURY</name>
<accession>A0ABD6CU85</accession>
<protein>
    <submittedName>
        <fullName evidence="1">Uncharacterized protein</fullName>
    </submittedName>
</protein>
<proteinExistence type="predicted"/>
<dbReference type="RefSeq" id="WP_256406094.1">
    <property type="nucleotide sequence ID" value="NZ_CP187151.1"/>
</dbReference>
<dbReference type="Pfam" id="PF23424">
    <property type="entry name" value="DUF7112"/>
    <property type="match status" value="1"/>
</dbReference>
<dbReference type="EMBL" id="JBHUDL010000004">
    <property type="protein sequence ID" value="MFD1632610.1"/>
    <property type="molecule type" value="Genomic_DNA"/>
</dbReference>
<gene>
    <name evidence="1" type="ORF">ACFSBJ_02445</name>
</gene>
<dbReference type="Proteomes" id="UP001597075">
    <property type="component" value="Unassembled WGS sequence"/>
</dbReference>
<dbReference type="AlphaFoldDB" id="A0ABD6CU85"/>
<comment type="caution">
    <text evidence="1">The sequence shown here is derived from an EMBL/GenBank/DDBJ whole genome shotgun (WGS) entry which is preliminary data.</text>
</comment>
<organism evidence="1 2">
    <name type="scientific">Haloplanus ruber</name>
    <dbReference type="NCBI Taxonomy" id="869892"/>
    <lineage>
        <taxon>Archaea</taxon>
        <taxon>Methanobacteriati</taxon>
        <taxon>Methanobacteriota</taxon>
        <taxon>Stenosarchaea group</taxon>
        <taxon>Halobacteria</taxon>
        <taxon>Halobacteriales</taxon>
        <taxon>Haloferacaceae</taxon>
        <taxon>Haloplanus</taxon>
    </lineage>
</organism>
<evidence type="ECO:0000313" key="1">
    <source>
        <dbReference type="EMBL" id="MFD1632610.1"/>
    </source>
</evidence>
<keyword evidence="2" id="KW-1185">Reference proteome</keyword>
<reference evidence="1 2" key="1">
    <citation type="journal article" date="2019" name="Int. J. Syst. Evol. Microbiol.">
        <title>The Global Catalogue of Microorganisms (GCM) 10K type strain sequencing project: providing services to taxonomists for standard genome sequencing and annotation.</title>
        <authorList>
            <consortium name="The Broad Institute Genomics Platform"/>
            <consortium name="The Broad Institute Genome Sequencing Center for Infectious Disease"/>
            <person name="Wu L."/>
            <person name="Ma J."/>
        </authorList>
    </citation>
    <scope>NUCLEOTIDE SEQUENCE [LARGE SCALE GENOMIC DNA]</scope>
    <source>
        <strain evidence="1 2">CGMCC 1.10594</strain>
    </source>
</reference>
<sequence>MSDRVASDGDAVTTYRAELARSGGTRRPCLRLPDDAALDPGEFVRLVLDGDEYHARVDADASGLLLRGAYDNRRLARSDREGTNRLVEWVRGTDLEAGRSVDFDEVTPGHLYGARVPGRRTVYTVTRQPDDSLAAIAEDLHDDQ</sequence>
<evidence type="ECO:0000313" key="2">
    <source>
        <dbReference type="Proteomes" id="UP001597075"/>
    </source>
</evidence>